<evidence type="ECO:0000256" key="2">
    <source>
        <dbReference type="ARBA" id="ARBA00022840"/>
    </source>
</evidence>
<dbReference type="InterPro" id="IPR033756">
    <property type="entry name" value="YlxH/NBP35"/>
</dbReference>
<evidence type="ECO:0000313" key="15">
    <source>
        <dbReference type="Proteomes" id="UP000283492"/>
    </source>
</evidence>
<evidence type="ECO:0000313" key="5">
    <source>
        <dbReference type="EMBL" id="CUN48485.1"/>
    </source>
</evidence>
<dbReference type="InterPro" id="IPR025501">
    <property type="entry name" value="MinD_FleN"/>
</dbReference>
<keyword evidence="3" id="KW-0969">Cilium</keyword>
<evidence type="ECO:0000313" key="14">
    <source>
        <dbReference type="Proteomes" id="UP000266391"/>
    </source>
</evidence>
<evidence type="ECO:0000313" key="10">
    <source>
        <dbReference type="EMBL" id="RHF86299.1"/>
    </source>
</evidence>
<keyword evidence="2" id="KW-0067">ATP-binding</keyword>
<evidence type="ECO:0000313" key="11">
    <source>
        <dbReference type="Proteomes" id="UP000049828"/>
    </source>
</evidence>
<evidence type="ECO:0000313" key="4">
    <source>
        <dbReference type="EMBL" id="CUM78402.1"/>
    </source>
</evidence>
<evidence type="ECO:0000313" key="3">
    <source>
        <dbReference type="EMBL" id="CRL33264.1"/>
    </source>
</evidence>
<dbReference type="InterPro" id="IPR050625">
    <property type="entry name" value="ParA/MinD_ATPase"/>
</dbReference>
<dbReference type="PANTHER" id="PTHR43384:SF4">
    <property type="entry name" value="CELLULOSE BIOSYNTHESIS PROTEIN BCSQ-RELATED"/>
    <property type="match status" value="1"/>
</dbReference>
<dbReference type="EMBL" id="QSIQ01000005">
    <property type="protein sequence ID" value="RHD04732.1"/>
    <property type="molecule type" value="Genomic_DNA"/>
</dbReference>
<dbReference type="Proteomes" id="UP000095453">
    <property type="component" value="Unassembled WGS sequence"/>
</dbReference>
<dbReference type="GO" id="GO:0005829">
    <property type="term" value="C:cytosol"/>
    <property type="evidence" value="ECO:0007669"/>
    <property type="project" value="TreeGrafter"/>
</dbReference>
<dbReference type="Proteomes" id="UP000283738">
    <property type="component" value="Unassembled WGS sequence"/>
</dbReference>
<gene>
    <name evidence="4" type="primary">ylxH</name>
    <name evidence="10" type="ORF">DW654_05095</name>
    <name evidence="9" type="ORF">DW707_04210</name>
    <name evidence="8" type="ORF">DW813_04760</name>
    <name evidence="7" type="ORF">DW914_00970</name>
    <name evidence="6" type="ORF">DWY96_02990</name>
    <name evidence="5" type="ORF">ERS852392_00528</name>
    <name evidence="4" type="ORF">ERS852444_00475</name>
    <name evidence="3" type="ORF">RIL183_01671</name>
</gene>
<dbReference type="GO" id="GO:0051301">
    <property type="term" value="P:cell division"/>
    <property type="evidence" value="ECO:0007669"/>
    <property type="project" value="UniProtKB-KW"/>
</dbReference>
<keyword evidence="1" id="KW-0547">Nucleotide-binding</keyword>
<keyword evidence="4" id="KW-0131">Cell cycle</keyword>
<accession>A0A0M6WDA0</accession>
<evidence type="ECO:0000313" key="18">
    <source>
        <dbReference type="Proteomes" id="UP000286271"/>
    </source>
</evidence>
<name>A0A0M6WDA0_9FIRM</name>
<evidence type="ECO:0000256" key="1">
    <source>
        <dbReference type="ARBA" id="ARBA00022741"/>
    </source>
</evidence>
<dbReference type="Proteomes" id="UP000049828">
    <property type="component" value="Unassembled WGS sequence"/>
</dbReference>
<dbReference type="EMBL" id="QRTF01000004">
    <property type="protein sequence ID" value="RGQ53674.1"/>
    <property type="molecule type" value="Genomic_DNA"/>
</dbReference>
<dbReference type="EMBL" id="CYYR01000002">
    <property type="protein sequence ID" value="CUN48485.1"/>
    <property type="molecule type" value="Genomic_DNA"/>
</dbReference>
<dbReference type="EMBL" id="QSFX01000001">
    <property type="protein sequence ID" value="RHA91791.1"/>
    <property type="molecule type" value="Genomic_DNA"/>
</dbReference>
<evidence type="ECO:0000313" key="12">
    <source>
        <dbReference type="Proteomes" id="UP000095395"/>
    </source>
</evidence>
<dbReference type="EMBL" id="QSKW01000004">
    <property type="protein sequence ID" value="RHE99358.1"/>
    <property type="molecule type" value="Genomic_DNA"/>
</dbReference>
<dbReference type="RefSeq" id="WP_007883810.1">
    <property type="nucleotide sequence ID" value="NZ_CABJFX010000001.1"/>
</dbReference>
<dbReference type="Proteomes" id="UP000283701">
    <property type="component" value="Unassembled WGS sequence"/>
</dbReference>
<dbReference type="GeneID" id="75163936"/>
<evidence type="ECO:0000313" key="17">
    <source>
        <dbReference type="Proteomes" id="UP000283738"/>
    </source>
</evidence>
<dbReference type="GO" id="GO:0005524">
    <property type="term" value="F:ATP binding"/>
    <property type="evidence" value="ECO:0007669"/>
    <property type="project" value="UniProtKB-KW"/>
</dbReference>
<sequence length="291" mass="31910">MDQAEELRNVIKKQNQRTKKPARIITVTSGKGGVGKSNIAVNLAVQFQRMGLKTIIFDADIGLANVEVMFGTIPQYSLNDLIYHDKEIEDIITDGPEGVGFISGGSGIMGLSNLTLDQISYLVKSVEKLSVIADIVIVDTGAGISDSVMEFVASSPEILLVTTPEPSSLTDAYSLLKMLYRNPKYDKNESVIHVLTNRVASFGEGKMVFDKLESVVKQFLDGSVHYIGIIPQDAMLEKAVRIQKPVSIVSPNARSSKRFEELAQYLVSGGKQDSSEQNAFRQFLTKLFNLS</sequence>
<dbReference type="EMBL" id="QRHP01000003">
    <property type="protein sequence ID" value="RHF86299.1"/>
    <property type="molecule type" value="Genomic_DNA"/>
</dbReference>
<dbReference type="Proteomes" id="UP000266391">
    <property type="component" value="Unassembled WGS sequence"/>
</dbReference>
<dbReference type="GO" id="GO:0009898">
    <property type="term" value="C:cytoplasmic side of plasma membrane"/>
    <property type="evidence" value="ECO:0007669"/>
    <property type="project" value="TreeGrafter"/>
</dbReference>
<proteinExistence type="predicted"/>
<evidence type="ECO:0000313" key="6">
    <source>
        <dbReference type="EMBL" id="RGQ53674.1"/>
    </source>
</evidence>
<dbReference type="Proteomes" id="UP000286271">
    <property type="component" value="Unassembled WGS sequence"/>
</dbReference>
<dbReference type="SUPFAM" id="SSF52540">
    <property type="entry name" value="P-loop containing nucleoside triphosphate hydrolases"/>
    <property type="match status" value="1"/>
</dbReference>
<dbReference type="EMBL" id="CYXX01000002">
    <property type="protein sequence ID" value="CUM78402.1"/>
    <property type="molecule type" value="Genomic_DNA"/>
</dbReference>
<dbReference type="GO" id="GO:0016887">
    <property type="term" value="F:ATP hydrolysis activity"/>
    <property type="evidence" value="ECO:0007669"/>
    <property type="project" value="TreeGrafter"/>
</dbReference>
<reference evidence="3" key="2">
    <citation type="submission" date="2015-05" db="EMBL/GenBank/DDBJ databases">
        <authorList>
            <person name="Wang D.B."/>
            <person name="Wang M."/>
        </authorList>
    </citation>
    <scope>NUCLEOTIDE SEQUENCE [LARGE SCALE GENOMIC DNA]</scope>
    <source>
        <strain evidence="3">L1-83</strain>
    </source>
</reference>
<protein>
    <submittedName>
        <fullName evidence="4">Cell division inhibitor MinD</fullName>
    </submittedName>
    <submittedName>
        <fullName evidence="3">Flagellar biosynthesis protein FlhG</fullName>
    </submittedName>
    <submittedName>
        <fullName evidence="6">MinD/ParA family protein</fullName>
    </submittedName>
</protein>
<evidence type="ECO:0000313" key="16">
    <source>
        <dbReference type="Proteomes" id="UP000283701"/>
    </source>
</evidence>
<keyword evidence="3" id="KW-0282">Flagellum</keyword>
<dbReference type="Proteomes" id="UP000095395">
    <property type="component" value="Unassembled WGS sequence"/>
</dbReference>
<dbReference type="OrthoDB" id="9816297at2"/>
<keyword evidence="3" id="KW-0966">Cell projection</keyword>
<dbReference type="PANTHER" id="PTHR43384">
    <property type="entry name" value="SEPTUM SITE-DETERMINING PROTEIN MIND HOMOLOG, CHLOROPLASTIC-RELATED"/>
    <property type="match status" value="1"/>
</dbReference>
<dbReference type="AlphaFoldDB" id="A0A0M6WDA0"/>
<evidence type="ECO:0000313" key="8">
    <source>
        <dbReference type="EMBL" id="RHD04732.1"/>
    </source>
</evidence>
<reference evidence="11" key="1">
    <citation type="submission" date="2015-05" db="EMBL/GenBank/DDBJ databases">
        <authorList>
            <consortium name="Pathogen Informatics"/>
        </authorList>
    </citation>
    <scope>NUCLEOTIDE SEQUENCE [LARGE SCALE GENOMIC DNA]</scope>
    <source>
        <strain evidence="5 12">2789STDY5608835</strain>
        <strain evidence="4 13">2789STDY5608887</strain>
        <strain evidence="11">L1-83</strain>
    </source>
</reference>
<dbReference type="PIRSF" id="PIRSF003092">
    <property type="entry name" value="MinD"/>
    <property type="match status" value="1"/>
</dbReference>
<evidence type="ECO:0000313" key="13">
    <source>
        <dbReference type="Proteomes" id="UP000095453"/>
    </source>
</evidence>
<dbReference type="CDD" id="cd02038">
    <property type="entry name" value="FlhG-like"/>
    <property type="match status" value="1"/>
</dbReference>
<dbReference type="InterPro" id="IPR033875">
    <property type="entry name" value="FlhG"/>
</dbReference>
<keyword evidence="4" id="KW-0132">Cell division</keyword>
<evidence type="ECO:0000313" key="7">
    <source>
        <dbReference type="EMBL" id="RHA91791.1"/>
    </source>
</evidence>
<evidence type="ECO:0000313" key="9">
    <source>
        <dbReference type="EMBL" id="RHE99358.1"/>
    </source>
</evidence>
<dbReference type="Pfam" id="PF10609">
    <property type="entry name" value="ParA"/>
    <property type="match status" value="1"/>
</dbReference>
<reference evidence="14 15" key="3">
    <citation type="submission" date="2018-08" db="EMBL/GenBank/DDBJ databases">
        <title>A genome reference for cultivated species of the human gut microbiota.</title>
        <authorList>
            <person name="Zou Y."/>
            <person name="Xue W."/>
            <person name="Luo G."/>
        </authorList>
    </citation>
    <scope>NUCLEOTIDE SEQUENCE [LARGE SCALE GENOMIC DNA]</scope>
    <source>
        <strain evidence="6 17">AF28-15</strain>
        <strain evidence="10 16">AM23-23AC</strain>
        <strain evidence="9 18">AM27-11</strain>
        <strain evidence="8 14">AM32-8LB</strain>
        <strain evidence="7 15">AM42-1AC</strain>
    </source>
</reference>
<dbReference type="STRING" id="360807.ERS852392_00528"/>
<keyword evidence="11" id="KW-1185">Reference proteome</keyword>
<dbReference type="GO" id="GO:0051782">
    <property type="term" value="P:negative regulation of cell division"/>
    <property type="evidence" value="ECO:0007669"/>
    <property type="project" value="TreeGrafter"/>
</dbReference>
<dbReference type="Proteomes" id="UP000283492">
    <property type="component" value="Unassembled WGS sequence"/>
</dbReference>
<organism evidence="3 11">
    <name type="scientific">Roseburia inulinivorans</name>
    <dbReference type="NCBI Taxonomy" id="360807"/>
    <lineage>
        <taxon>Bacteria</taxon>
        <taxon>Bacillati</taxon>
        <taxon>Bacillota</taxon>
        <taxon>Clostridia</taxon>
        <taxon>Lachnospirales</taxon>
        <taxon>Lachnospiraceae</taxon>
        <taxon>Roseburia</taxon>
    </lineage>
</organism>
<dbReference type="Gene3D" id="3.40.50.300">
    <property type="entry name" value="P-loop containing nucleotide triphosphate hydrolases"/>
    <property type="match status" value="1"/>
</dbReference>
<dbReference type="InterPro" id="IPR027417">
    <property type="entry name" value="P-loop_NTPase"/>
</dbReference>
<dbReference type="EMBL" id="CVRS01000016">
    <property type="protein sequence ID" value="CRL33264.1"/>
    <property type="molecule type" value="Genomic_DNA"/>
</dbReference>